<dbReference type="GO" id="GO:0005544">
    <property type="term" value="F:calcium-dependent phospholipid binding"/>
    <property type="evidence" value="ECO:0007669"/>
    <property type="project" value="InterPro"/>
</dbReference>
<proteinExistence type="predicted"/>
<dbReference type="OMA" id="RFEICRE"/>
<dbReference type="InterPro" id="IPR045052">
    <property type="entry name" value="Copine"/>
</dbReference>
<dbReference type="EMBL" id="UYSL01022435">
    <property type="protein sequence ID" value="VDL80461.1"/>
    <property type="molecule type" value="Genomic_DNA"/>
</dbReference>
<evidence type="ECO:0000313" key="3">
    <source>
        <dbReference type="Proteomes" id="UP000271162"/>
    </source>
</evidence>
<sequence>MRFEICRELENCQNTKWCYRLYSYDEYDSSGERAQCGSIIVTSEEVDEGAKVNAEFRWSAKNLDKKDFLGKSDPYLNIYRVNDDGSRLLVHRTEVVNMDLNPVWKPFEVNLKMLCSGDHNRLGFFFINSNRPFGG</sequence>
<dbReference type="PANTHER" id="PTHR10857:SF106">
    <property type="entry name" value="C2 DOMAIN-CONTAINING PROTEIN"/>
    <property type="match status" value="1"/>
</dbReference>
<evidence type="ECO:0000313" key="2">
    <source>
        <dbReference type="EMBL" id="VDL80461.1"/>
    </source>
</evidence>
<dbReference type="PANTHER" id="PTHR10857">
    <property type="entry name" value="COPINE"/>
    <property type="match status" value="1"/>
</dbReference>
<gene>
    <name evidence="2" type="ORF">NBR_LOCUS16866</name>
</gene>
<feature type="domain" description="C2" evidence="1">
    <location>
        <begin position="35"/>
        <end position="135"/>
    </location>
</feature>
<dbReference type="CDD" id="cd04047">
    <property type="entry name" value="C2B_Copine"/>
    <property type="match status" value="1"/>
</dbReference>
<evidence type="ECO:0000313" key="4">
    <source>
        <dbReference type="WBParaSite" id="NBR_0001686501-mRNA-1"/>
    </source>
</evidence>
<dbReference type="Pfam" id="PF00168">
    <property type="entry name" value="C2"/>
    <property type="match status" value="1"/>
</dbReference>
<dbReference type="Gene3D" id="2.60.40.150">
    <property type="entry name" value="C2 domain"/>
    <property type="match status" value="1"/>
</dbReference>
<dbReference type="InterPro" id="IPR000008">
    <property type="entry name" value="C2_dom"/>
</dbReference>
<protein>
    <submittedName>
        <fullName evidence="4">C2 domain-containing protein</fullName>
    </submittedName>
</protein>
<dbReference type="AlphaFoldDB" id="A0A0N4YIV9"/>
<organism evidence="4">
    <name type="scientific">Nippostrongylus brasiliensis</name>
    <name type="common">Rat hookworm</name>
    <dbReference type="NCBI Taxonomy" id="27835"/>
    <lineage>
        <taxon>Eukaryota</taxon>
        <taxon>Metazoa</taxon>
        <taxon>Ecdysozoa</taxon>
        <taxon>Nematoda</taxon>
        <taxon>Chromadorea</taxon>
        <taxon>Rhabditida</taxon>
        <taxon>Rhabditina</taxon>
        <taxon>Rhabditomorpha</taxon>
        <taxon>Strongyloidea</taxon>
        <taxon>Heligmosomidae</taxon>
        <taxon>Nippostrongylus</taxon>
    </lineage>
</organism>
<name>A0A0N4YIV9_NIPBR</name>
<keyword evidence="3" id="KW-1185">Reference proteome</keyword>
<reference evidence="4" key="1">
    <citation type="submission" date="2017-02" db="UniProtKB">
        <authorList>
            <consortium name="WormBaseParasite"/>
        </authorList>
    </citation>
    <scope>IDENTIFICATION</scope>
</reference>
<evidence type="ECO:0000259" key="1">
    <source>
        <dbReference type="PROSITE" id="PS50004"/>
    </source>
</evidence>
<accession>A0A0N4YIV9</accession>
<dbReference type="GO" id="GO:0071277">
    <property type="term" value="P:cellular response to calcium ion"/>
    <property type="evidence" value="ECO:0007669"/>
    <property type="project" value="TreeGrafter"/>
</dbReference>
<dbReference type="InterPro" id="IPR035892">
    <property type="entry name" value="C2_domain_sf"/>
</dbReference>
<dbReference type="SUPFAM" id="SSF49562">
    <property type="entry name" value="C2 domain (Calcium/lipid-binding domain, CaLB)"/>
    <property type="match status" value="1"/>
</dbReference>
<dbReference type="STRING" id="27835.A0A0N4YIV9"/>
<dbReference type="PROSITE" id="PS50004">
    <property type="entry name" value="C2"/>
    <property type="match status" value="1"/>
</dbReference>
<dbReference type="WBParaSite" id="NBR_0001686501-mRNA-1">
    <property type="protein sequence ID" value="NBR_0001686501-mRNA-1"/>
    <property type="gene ID" value="NBR_0001686501"/>
</dbReference>
<reference evidence="2 3" key="2">
    <citation type="submission" date="2018-11" db="EMBL/GenBank/DDBJ databases">
        <authorList>
            <consortium name="Pathogen Informatics"/>
        </authorList>
    </citation>
    <scope>NUCLEOTIDE SEQUENCE [LARGE SCALE GENOMIC DNA]</scope>
</reference>
<dbReference type="GO" id="GO:0005886">
    <property type="term" value="C:plasma membrane"/>
    <property type="evidence" value="ECO:0007669"/>
    <property type="project" value="TreeGrafter"/>
</dbReference>
<dbReference type="InterPro" id="IPR037768">
    <property type="entry name" value="C2B_Copine"/>
</dbReference>
<dbReference type="Proteomes" id="UP000271162">
    <property type="component" value="Unassembled WGS sequence"/>
</dbReference>